<dbReference type="Gene3D" id="2.60.40.10">
    <property type="entry name" value="Immunoglobulins"/>
    <property type="match status" value="1"/>
</dbReference>
<feature type="signal peptide" evidence="3">
    <location>
        <begin position="1"/>
        <end position="21"/>
    </location>
</feature>
<dbReference type="Proteomes" id="UP000008743">
    <property type="component" value="Unassembled WGS sequence"/>
</dbReference>
<evidence type="ECO:0000313" key="5">
    <source>
        <dbReference type="EMBL" id="KJE94844.1"/>
    </source>
</evidence>
<feature type="region of interest" description="Disordered" evidence="1">
    <location>
        <begin position="1181"/>
        <end position="1213"/>
    </location>
</feature>
<protein>
    <recommendedName>
        <fullName evidence="4">PKD domain-containing protein</fullName>
    </recommendedName>
</protein>
<dbReference type="PANTHER" id="PTHR19328:SF13">
    <property type="entry name" value="HIPL1 PROTEIN"/>
    <property type="match status" value="1"/>
</dbReference>
<keyword evidence="3" id="KW-0732">Signal</keyword>
<feature type="compositionally biased region" description="Low complexity" evidence="1">
    <location>
        <begin position="1181"/>
        <end position="1209"/>
    </location>
</feature>
<dbReference type="InterPro" id="IPR012938">
    <property type="entry name" value="Glc/Sorbosone_DH"/>
</dbReference>
<sequence>MNARHVLVCALALCLVAAVTAQLIPQDGFQEATYVQDITEPIKLVFAPDGSVWLAEKGGRIRYWPTGITDPSNHGLVIADLRTKVFNWWDRGLLSIVHHPAWPAQPYLYVLYSADNKLGSPPPRYSDQCDYDLLCEGSAVLARLKFDLAVPRLVEEVNLISDWCSTSPSHHTGDMFFGPEGALHVLVGDSAHFDFVDYGQNERDTCQSRLPAGTQYGGAFKSQITSILTGHLLRLDPMTGAAWPQNPARNMAGYDPRIAAIGIRNGFRATIDKVSNDIWIGDVGWADWEEVNVIRAGTLDARVPNLGWPCYEGSNVQPSYQALRGQLCTALYNAGAAAHHKPFYSYKHNDRNFAGVPTDPTLGSSVTGVAVNRGSKFPTRFNGALFVADFSREVIFTFKAGADGKPSATSIEPFRSSASGVCDLVFGPDGALYWISIFGGYIKRVSFSNGANQPPIARLTASPGTTSATVPFVVTFDARSSSDPDGDALVYDWDYGQGFQDANGHASTRTRTFSTAGSYITRVRVTDPQGLTNIYGLSISAGVNYQVTIDAPNAMTALFVPGTNIPFSGRVTETIRGEVVPASQLTWTVTIQHCPSIPGECLPDGTRAPSPVNCHTHPYVSLPGVASGTVSAPAHEYPAWLTFQLAASIPQGGSTPLTVAQQLEYLPLTGFLEVDSVPSGLKMIVGSTVCITPCRKQLMRNAPTSISAPDNQDQPSSPGAGQVYKFARWSDDASKPATRTEGVPSNQPQLRLVAVFNLSARPAGYTDTLALDPANLPCPNAPTSSPPAPQPSGCSSAVENQLVIDAFNSGGLTTNGLGMYTDTDGTMVTFTKSGGKLTLGTKADGSSYWYSLLSSATTCLDATQYDYLSLVVTAPTNTRVTIELQAKDAGCQTFTATLATVALQQYAASPFDGTAKTVNIPLSAFTGVPQARLHAITLSAFLPNAVSVQLDDIRLVKFADCSSPSSTRYAAPTSSATPVVVQPTGSCSTTELVVDDFANAAITINTLGFLTSDDGSMTQFTQTGGKLSMTSSAAGASYWYSLLSTATTCLDVSTYNSLALRVKAPAGTTMILELQVKNVGCTAYAGSTARVALQSYAETPFDGTEKQVTIPFSAFQTVSMARVHAIAITDITPNPVSFTFDDIKFVKTSNCASPSSKPGVPPSSSATPIVAASTSSRVSASTSSRVSASTSSRVPASSTAVAPASSTASGPGGSCTAAPVVVDNFNDATITVNTLGHLTSDDGSMAQFAISGGALNLVGKASGGSYWYSLLGGTGGGTCFSAASHNALQLDIKAPAGAQVTLVIQMRNAACSAFATQVTVPLQPLSLSMERCKRPPSGLPACPLRPSSLRVSTPSLLRLCLLPPLPLRWTTFALCVFEACGFFALRCMHFPVFFVLCLRLLFFFFAFFRILVC</sequence>
<keyword evidence="2" id="KW-0472">Membrane</keyword>
<dbReference type="Gene3D" id="2.60.120.430">
    <property type="entry name" value="Galactose-binding lectin"/>
    <property type="match status" value="2"/>
</dbReference>
<dbReference type="OrthoDB" id="10266706at2759"/>
<dbReference type="STRING" id="595528.A0A0D2X3T0"/>
<proteinExistence type="predicted"/>
<feature type="chain" id="PRO_5002255028" description="PKD domain-containing protein" evidence="3">
    <location>
        <begin position="22"/>
        <end position="1413"/>
    </location>
</feature>
<dbReference type="InterPro" id="IPR008979">
    <property type="entry name" value="Galactose-bd-like_sf"/>
</dbReference>
<dbReference type="SUPFAM" id="SSF49785">
    <property type="entry name" value="Galactose-binding domain-like"/>
    <property type="match status" value="1"/>
</dbReference>
<keyword evidence="2" id="KW-0812">Transmembrane</keyword>
<organism evidence="5 6">
    <name type="scientific">Capsaspora owczarzaki (strain ATCC 30864)</name>
    <dbReference type="NCBI Taxonomy" id="595528"/>
    <lineage>
        <taxon>Eukaryota</taxon>
        <taxon>Filasterea</taxon>
        <taxon>Capsaspora</taxon>
    </lineage>
</organism>
<dbReference type="PROSITE" id="PS50093">
    <property type="entry name" value="PKD"/>
    <property type="match status" value="1"/>
</dbReference>
<dbReference type="eggNOG" id="ENOG502S8H7">
    <property type="taxonomic scope" value="Eukaryota"/>
</dbReference>
<dbReference type="InterPro" id="IPR011041">
    <property type="entry name" value="Quinoprot_gluc/sorb_DH_b-prop"/>
</dbReference>
<keyword evidence="2" id="KW-1133">Transmembrane helix</keyword>
<evidence type="ECO:0000256" key="2">
    <source>
        <dbReference type="SAM" id="Phobius"/>
    </source>
</evidence>
<dbReference type="CDD" id="cd00146">
    <property type="entry name" value="PKD"/>
    <property type="match status" value="1"/>
</dbReference>
<feature type="domain" description="PKD" evidence="4">
    <location>
        <begin position="457"/>
        <end position="530"/>
    </location>
</feature>
<dbReference type="SUPFAM" id="SSF50952">
    <property type="entry name" value="Soluble quinoprotein glucose dehydrogenase"/>
    <property type="match status" value="1"/>
</dbReference>
<dbReference type="Pfam" id="PF07995">
    <property type="entry name" value="GSDH"/>
    <property type="match status" value="1"/>
</dbReference>
<accession>A0A0D2X3T0</accession>
<dbReference type="InterPro" id="IPR013783">
    <property type="entry name" value="Ig-like_fold"/>
</dbReference>
<feature type="region of interest" description="Disordered" evidence="1">
    <location>
        <begin position="776"/>
        <end position="795"/>
    </location>
</feature>
<evidence type="ECO:0000259" key="4">
    <source>
        <dbReference type="PROSITE" id="PS50093"/>
    </source>
</evidence>
<dbReference type="InParanoid" id="A0A0D2X3T0"/>
<dbReference type="SUPFAM" id="SSF49299">
    <property type="entry name" value="PKD domain"/>
    <property type="match status" value="1"/>
</dbReference>
<dbReference type="InterPro" id="IPR035986">
    <property type="entry name" value="PKD_dom_sf"/>
</dbReference>
<keyword evidence="6" id="KW-1185">Reference proteome</keyword>
<dbReference type="Pfam" id="PF18911">
    <property type="entry name" value="PKD_4"/>
    <property type="match status" value="1"/>
</dbReference>
<reference evidence="6" key="1">
    <citation type="submission" date="2011-02" db="EMBL/GenBank/DDBJ databases">
        <title>The Genome Sequence of Capsaspora owczarzaki ATCC 30864.</title>
        <authorList>
            <person name="Russ C."/>
            <person name="Cuomo C."/>
            <person name="Burger G."/>
            <person name="Gray M.W."/>
            <person name="Holland P.W.H."/>
            <person name="King N."/>
            <person name="Lang F.B.F."/>
            <person name="Roger A.J."/>
            <person name="Ruiz-Trillo I."/>
            <person name="Young S.K."/>
            <person name="Zeng Q."/>
            <person name="Gargeya S."/>
            <person name="Alvarado L."/>
            <person name="Berlin A."/>
            <person name="Chapman S.B."/>
            <person name="Chen Z."/>
            <person name="Freedman E."/>
            <person name="Gellesch M."/>
            <person name="Goldberg J."/>
            <person name="Griggs A."/>
            <person name="Gujja S."/>
            <person name="Heilman E."/>
            <person name="Heiman D."/>
            <person name="Howarth C."/>
            <person name="Mehta T."/>
            <person name="Neiman D."/>
            <person name="Pearson M."/>
            <person name="Roberts A."/>
            <person name="Saif S."/>
            <person name="Shea T."/>
            <person name="Shenoy N."/>
            <person name="Sisk P."/>
            <person name="Stolte C."/>
            <person name="Sykes S."/>
            <person name="White J."/>
            <person name="Yandava C."/>
            <person name="Haas B."/>
            <person name="Nusbaum C."/>
            <person name="Birren B."/>
        </authorList>
    </citation>
    <scope>NUCLEOTIDE SEQUENCE</scope>
    <source>
        <strain evidence="6">ATCC 30864</strain>
    </source>
</reference>
<dbReference type="SUPFAM" id="SSF101898">
    <property type="entry name" value="NHL repeat"/>
    <property type="match status" value="1"/>
</dbReference>
<feature type="transmembrane region" description="Helical" evidence="2">
    <location>
        <begin position="1392"/>
        <end position="1412"/>
    </location>
</feature>
<dbReference type="PANTHER" id="PTHR19328">
    <property type="entry name" value="HEDGEHOG-INTERACTING PROTEIN"/>
    <property type="match status" value="1"/>
</dbReference>
<evidence type="ECO:0000256" key="1">
    <source>
        <dbReference type="SAM" id="MobiDB-lite"/>
    </source>
</evidence>
<name>A0A0D2X3T0_CAPO3</name>
<dbReference type="InterPro" id="IPR000601">
    <property type="entry name" value="PKD_dom"/>
</dbReference>
<dbReference type="PhylomeDB" id="A0A0D2X3T0"/>
<evidence type="ECO:0000313" key="6">
    <source>
        <dbReference type="Proteomes" id="UP000008743"/>
    </source>
</evidence>
<dbReference type="InterPro" id="IPR011042">
    <property type="entry name" value="6-blade_b-propeller_TolB-like"/>
</dbReference>
<dbReference type="Gene3D" id="2.120.10.30">
    <property type="entry name" value="TolB, C-terminal domain"/>
    <property type="match status" value="1"/>
</dbReference>
<gene>
    <name evidence="5" type="ORF">CAOG_005415</name>
</gene>
<evidence type="ECO:0000256" key="3">
    <source>
        <dbReference type="SAM" id="SignalP"/>
    </source>
</evidence>
<dbReference type="EMBL" id="KE346368">
    <property type="protein sequence ID" value="KJE94844.1"/>
    <property type="molecule type" value="Genomic_DNA"/>
</dbReference>